<evidence type="ECO:0000313" key="2">
    <source>
        <dbReference type="Proteomes" id="UP000677305"/>
    </source>
</evidence>
<keyword evidence="2" id="KW-1185">Reference proteome</keyword>
<dbReference type="RefSeq" id="WP_212691326.1">
    <property type="nucleotide sequence ID" value="NZ_CP058561.1"/>
</dbReference>
<evidence type="ECO:0000313" key="1">
    <source>
        <dbReference type="EMBL" id="QUH31266.1"/>
    </source>
</evidence>
<sequence>MREENINDVLSLLSAYIFKDCNELGVITLGQIHSIINILVKANIPFTLNVTEGTRRVAKSAVFTISITPTFEIRKIFQFEEGRIVI</sequence>
<dbReference type="Proteomes" id="UP000677305">
    <property type="component" value="Chromosome"/>
</dbReference>
<proteinExistence type="predicted"/>
<dbReference type="EMBL" id="CP058561">
    <property type="protein sequence ID" value="QUH31266.1"/>
    <property type="molecule type" value="Genomic_DNA"/>
</dbReference>
<name>A0A8J8ME57_9FIRM</name>
<gene>
    <name evidence="1" type="ORF">HYG85_20995</name>
</gene>
<organism evidence="1 2">
    <name type="scientific">Vallitalea guaymasensis</name>
    <dbReference type="NCBI Taxonomy" id="1185412"/>
    <lineage>
        <taxon>Bacteria</taxon>
        <taxon>Bacillati</taxon>
        <taxon>Bacillota</taxon>
        <taxon>Clostridia</taxon>
        <taxon>Lachnospirales</taxon>
        <taxon>Vallitaleaceae</taxon>
        <taxon>Vallitalea</taxon>
    </lineage>
</organism>
<accession>A0A8J8ME57</accession>
<reference evidence="1 2" key="1">
    <citation type="submission" date="2020-07" db="EMBL/GenBank/DDBJ databases">
        <title>Vallitalea guaymasensis genome.</title>
        <authorList>
            <person name="Postec A."/>
        </authorList>
    </citation>
    <scope>NUCLEOTIDE SEQUENCE [LARGE SCALE GENOMIC DNA]</scope>
    <source>
        <strain evidence="1 2">Ra1766G1</strain>
    </source>
</reference>
<dbReference type="AlphaFoldDB" id="A0A8J8ME57"/>
<protein>
    <submittedName>
        <fullName evidence="1">Uncharacterized protein</fullName>
    </submittedName>
</protein>
<dbReference type="KEGG" id="vgu:HYG85_20995"/>